<evidence type="ECO:0000256" key="2">
    <source>
        <dbReference type="ARBA" id="ARBA00022741"/>
    </source>
</evidence>
<dbReference type="SMART" id="SM00382">
    <property type="entry name" value="AAA"/>
    <property type="match status" value="1"/>
</dbReference>
<dbReference type="InterPro" id="IPR027417">
    <property type="entry name" value="P-loop_NTPase"/>
</dbReference>
<protein>
    <recommendedName>
        <fullName evidence="4">AAA+ ATPase domain-containing protein</fullName>
    </recommendedName>
</protein>
<dbReference type="CDD" id="cd19481">
    <property type="entry name" value="RecA-like_protease"/>
    <property type="match status" value="1"/>
</dbReference>
<dbReference type="GO" id="GO:0016887">
    <property type="term" value="F:ATP hydrolysis activity"/>
    <property type="evidence" value="ECO:0007669"/>
    <property type="project" value="InterPro"/>
</dbReference>
<comment type="similarity">
    <text evidence="1">Belongs to the AAA ATPase family.</text>
</comment>
<dbReference type="GO" id="GO:0005524">
    <property type="term" value="F:ATP binding"/>
    <property type="evidence" value="ECO:0007669"/>
    <property type="project" value="UniProtKB-KW"/>
</dbReference>
<dbReference type="STRING" id="444597.BST26_15835"/>
<dbReference type="SUPFAM" id="SSF52540">
    <property type="entry name" value="P-loop containing nucleoside triphosphate hydrolases"/>
    <property type="match status" value="1"/>
</dbReference>
<dbReference type="InterPro" id="IPR003959">
    <property type="entry name" value="ATPase_AAA_core"/>
</dbReference>
<dbReference type="Gene3D" id="3.40.50.300">
    <property type="entry name" value="P-loop containing nucleotide triphosphate hydrolases"/>
    <property type="match status" value="1"/>
</dbReference>
<dbReference type="InterPro" id="IPR003593">
    <property type="entry name" value="AAA+_ATPase"/>
</dbReference>
<comment type="caution">
    <text evidence="5">The sequence shown here is derived from an EMBL/GenBank/DDBJ whole genome shotgun (WGS) entry which is preliminary data.</text>
</comment>
<evidence type="ECO:0000256" key="3">
    <source>
        <dbReference type="ARBA" id="ARBA00022840"/>
    </source>
</evidence>
<keyword evidence="3" id="KW-0067">ATP-binding</keyword>
<organism evidence="5 6">
    <name type="scientific">Mycolicibacterium insubricum</name>
    <dbReference type="NCBI Taxonomy" id="444597"/>
    <lineage>
        <taxon>Bacteria</taxon>
        <taxon>Bacillati</taxon>
        <taxon>Actinomycetota</taxon>
        <taxon>Actinomycetes</taxon>
        <taxon>Mycobacteriales</taxon>
        <taxon>Mycobacteriaceae</taxon>
        <taxon>Mycolicibacterium</taxon>
    </lineage>
</organism>
<dbReference type="Proteomes" id="UP000192801">
    <property type="component" value="Unassembled WGS sequence"/>
</dbReference>
<evidence type="ECO:0000256" key="1">
    <source>
        <dbReference type="ARBA" id="ARBA00006914"/>
    </source>
</evidence>
<dbReference type="PANTHER" id="PTHR23073">
    <property type="entry name" value="26S PROTEASOME REGULATORY SUBUNIT"/>
    <property type="match status" value="1"/>
</dbReference>
<keyword evidence="6" id="KW-1185">Reference proteome</keyword>
<sequence length="647" mass="69108">MQRWWYRENQRHLALSAAAVTARLVGDLAAAETGEQAARDVASDVLHRTGIRVGIETVSTLFDLTRFETSIVVAAAAPELGVAEPGGISFQQALENLPEPHWSAVLPDRPLRGWRLLTLPGSATGIGMTNIALTLDERVLHGLLGARTVDGQLAGLAELASPVCELTDAQTTSAQRLARMCASAAGGGPGFEPVVLTGEDQLTRRQVTITAGAELSYEALVVRGDGLRPATRLPEHPADRAALTRLLAREAGLGRRLLLIEAESLDDIAEFGRQTAAHGAPVVLSVPVVSAENSHSDLPRILIPPCTVADRVALLQADLSLHGRPIESDAARDLAARHALTAAQVPTVVSRAVRLTAEDGPVSLNELEEAAHSAAAQPLSGLAMVRRAHAQLSDLVLPDSALRSLHALVATVRQRERVYGEWGYRTRLRGTGVTAMFAGPSGTGKTTAAEAVAHELGRDVVAVDLSQVVSKYIGDTQKNLATLFAANEGGSVLLFDEGDALFGRRTAVRDSHDRYANLEVSYLLQRMETFDGIAIITTNTRENVDSAFTRRFRFVVNFPFPDQAQRAQLWSAAFPAGVPTEGLQPERLAQLSVSGGTISQIAMHAAFLAADEGCPVTMSHLLQAVRIECDKLERALAANEVKGWVTQ</sequence>
<gene>
    <name evidence="5" type="ORF">BST26_15835</name>
</gene>
<keyword evidence="2" id="KW-0547">Nucleotide-binding</keyword>
<evidence type="ECO:0000313" key="5">
    <source>
        <dbReference type="EMBL" id="ORA67412.1"/>
    </source>
</evidence>
<feature type="domain" description="AAA+ ATPase" evidence="4">
    <location>
        <begin position="431"/>
        <end position="562"/>
    </location>
</feature>
<dbReference type="Pfam" id="PF00004">
    <property type="entry name" value="AAA"/>
    <property type="match status" value="1"/>
</dbReference>
<name>A0A1X0D5F0_9MYCO</name>
<evidence type="ECO:0000313" key="6">
    <source>
        <dbReference type="Proteomes" id="UP000192801"/>
    </source>
</evidence>
<reference evidence="5 6" key="1">
    <citation type="submission" date="2016-12" db="EMBL/GenBank/DDBJ databases">
        <title>The new phylogeny of genus Mycobacterium.</title>
        <authorList>
            <person name="Tortoli E."/>
            <person name="Trovato A."/>
            <person name="Cirillo D.M."/>
        </authorList>
    </citation>
    <scope>NUCLEOTIDE SEQUENCE [LARGE SCALE GENOMIC DNA]</scope>
    <source>
        <strain evidence="5 6">DSM 45130</strain>
    </source>
</reference>
<proteinExistence type="inferred from homology"/>
<dbReference type="AlphaFoldDB" id="A0A1X0D5F0"/>
<evidence type="ECO:0000259" key="4">
    <source>
        <dbReference type="SMART" id="SM00382"/>
    </source>
</evidence>
<dbReference type="InterPro" id="IPR050221">
    <property type="entry name" value="26S_Proteasome_ATPase"/>
</dbReference>
<dbReference type="EMBL" id="MVHS01000043">
    <property type="protein sequence ID" value="ORA67412.1"/>
    <property type="molecule type" value="Genomic_DNA"/>
</dbReference>
<accession>A0A1X0D5F0</accession>